<name>A0A8S9WZQ2_APOLU</name>
<keyword evidence="3" id="KW-1185">Reference proteome</keyword>
<organism evidence="2 3">
    <name type="scientific">Apolygus lucorum</name>
    <name type="common">Small green plant bug</name>
    <name type="synonym">Lygocoris lucorum</name>
    <dbReference type="NCBI Taxonomy" id="248454"/>
    <lineage>
        <taxon>Eukaryota</taxon>
        <taxon>Metazoa</taxon>
        <taxon>Ecdysozoa</taxon>
        <taxon>Arthropoda</taxon>
        <taxon>Hexapoda</taxon>
        <taxon>Insecta</taxon>
        <taxon>Pterygota</taxon>
        <taxon>Neoptera</taxon>
        <taxon>Paraneoptera</taxon>
        <taxon>Hemiptera</taxon>
        <taxon>Heteroptera</taxon>
        <taxon>Panheteroptera</taxon>
        <taxon>Cimicomorpha</taxon>
        <taxon>Miridae</taxon>
        <taxon>Mirini</taxon>
        <taxon>Apolygus</taxon>
    </lineage>
</organism>
<accession>A0A8S9WZQ2</accession>
<feature type="compositionally biased region" description="Acidic residues" evidence="1">
    <location>
        <begin position="1"/>
        <end position="11"/>
    </location>
</feature>
<feature type="non-terminal residue" evidence="2">
    <location>
        <position position="1"/>
    </location>
</feature>
<evidence type="ECO:0000313" key="2">
    <source>
        <dbReference type="EMBL" id="KAF6201699.1"/>
    </source>
</evidence>
<sequence length="35" mass="3927">CYFGDDDDESGTDPKNPLKSDPSYLIVWQVTPPNI</sequence>
<protein>
    <submittedName>
        <fullName evidence="2">Uncharacterized protein</fullName>
    </submittedName>
</protein>
<proteinExistence type="predicted"/>
<evidence type="ECO:0000313" key="3">
    <source>
        <dbReference type="Proteomes" id="UP000466442"/>
    </source>
</evidence>
<dbReference type="AlphaFoldDB" id="A0A8S9WZQ2"/>
<gene>
    <name evidence="2" type="ORF">GE061_004094</name>
</gene>
<reference evidence="2" key="1">
    <citation type="journal article" date="2021" name="Mol. Ecol. Resour.">
        <title>Apolygus lucorum genome provides insights into omnivorousness and mesophyll feeding.</title>
        <authorList>
            <person name="Liu Y."/>
            <person name="Liu H."/>
            <person name="Wang H."/>
            <person name="Huang T."/>
            <person name="Liu B."/>
            <person name="Yang B."/>
            <person name="Yin L."/>
            <person name="Li B."/>
            <person name="Zhang Y."/>
            <person name="Zhang S."/>
            <person name="Jiang F."/>
            <person name="Zhang X."/>
            <person name="Ren Y."/>
            <person name="Wang B."/>
            <person name="Wang S."/>
            <person name="Lu Y."/>
            <person name="Wu K."/>
            <person name="Fan W."/>
            <person name="Wang G."/>
        </authorList>
    </citation>
    <scope>NUCLEOTIDE SEQUENCE</scope>
    <source>
        <strain evidence="2">12Hb</strain>
    </source>
</reference>
<dbReference type="EMBL" id="WIXP02000012">
    <property type="protein sequence ID" value="KAF6201699.1"/>
    <property type="molecule type" value="Genomic_DNA"/>
</dbReference>
<feature type="region of interest" description="Disordered" evidence="1">
    <location>
        <begin position="1"/>
        <end position="21"/>
    </location>
</feature>
<evidence type="ECO:0000256" key="1">
    <source>
        <dbReference type="SAM" id="MobiDB-lite"/>
    </source>
</evidence>
<dbReference type="Proteomes" id="UP000466442">
    <property type="component" value="Linkage Group LG12"/>
</dbReference>
<comment type="caution">
    <text evidence="2">The sequence shown here is derived from an EMBL/GenBank/DDBJ whole genome shotgun (WGS) entry which is preliminary data.</text>
</comment>